<dbReference type="PANTHER" id="PTHR30250:SF11">
    <property type="entry name" value="O-ANTIGEN TRANSPORTER-RELATED"/>
    <property type="match status" value="1"/>
</dbReference>
<feature type="transmembrane region" description="Helical" evidence="6">
    <location>
        <begin position="113"/>
        <end position="131"/>
    </location>
</feature>
<dbReference type="Pfam" id="PF01943">
    <property type="entry name" value="Polysacc_synt"/>
    <property type="match status" value="1"/>
</dbReference>
<dbReference type="AlphaFoldDB" id="A0AAX0YV11"/>
<proteinExistence type="predicted"/>
<evidence type="ECO:0000256" key="4">
    <source>
        <dbReference type="ARBA" id="ARBA00022989"/>
    </source>
</evidence>
<feature type="transmembrane region" description="Helical" evidence="6">
    <location>
        <begin position="385"/>
        <end position="410"/>
    </location>
</feature>
<evidence type="ECO:0000256" key="1">
    <source>
        <dbReference type="ARBA" id="ARBA00004651"/>
    </source>
</evidence>
<protein>
    <recommendedName>
        <fullName evidence="9">Flippase</fullName>
    </recommendedName>
</protein>
<feature type="transmembrane region" description="Helical" evidence="6">
    <location>
        <begin position="169"/>
        <end position="193"/>
    </location>
</feature>
<dbReference type="GO" id="GO:0005886">
    <property type="term" value="C:plasma membrane"/>
    <property type="evidence" value="ECO:0007669"/>
    <property type="project" value="UniProtKB-SubCell"/>
</dbReference>
<dbReference type="InterPro" id="IPR050833">
    <property type="entry name" value="Poly_Biosynth_Transport"/>
</dbReference>
<feature type="transmembrane region" description="Helical" evidence="6">
    <location>
        <begin position="360"/>
        <end position="379"/>
    </location>
</feature>
<gene>
    <name evidence="7" type="ORF">C0W53_10330</name>
</gene>
<feature type="transmembrane region" description="Helical" evidence="6">
    <location>
        <begin position="293"/>
        <end position="312"/>
    </location>
</feature>
<dbReference type="EMBL" id="PYOZ01000005">
    <property type="protein sequence ID" value="PSX44968.1"/>
    <property type="molecule type" value="Genomic_DNA"/>
</dbReference>
<evidence type="ECO:0000256" key="2">
    <source>
        <dbReference type="ARBA" id="ARBA00022475"/>
    </source>
</evidence>
<feature type="transmembrane region" description="Helical" evidence="6">
    <location>
        <begin position="81"/>
        <end position="107"/>
    </location>
</feature>
<keyword evidence="8" id="KW-1185">Reference proteome</keyword>
<evidence type="ECO:0000256" key="6">
    <source>
        <dbReference type="SAM" id="Phobius"/>
    </source>
</evidence>
<feature type="transmembrane region" description="Helical" evidence="6">
    <location>
        <begin position="12"/>
        <end position="31"/>
    </location>
</feature>
<sequence>MSKSITTNGLYKLFLNLFRFTLPALIIPYVYRTLSPDNIGSVNYAEGIYAYINSIAILGLYDYSIRELGKVRHDKNKASEFFSNIITINIISVSFALAIYLYVIFFTLSDHKIQVISCILIAKLILLMVNIEWVNEAYEEYKFISIKTMLCRTVSLVLMFLLINSKNDYIIYVWLNVLFDFLSSTLSLYYVLFYKKKVSFSLSYIKLDKVLYHFKRVISTLFIIDIGFFFFSFDKVILGSYSSTEQVAYYSLVEKIVMIIVVLSSTLTQVTLPRLSVLASTDRIEFINLIKKIYNALMMMVIPMLVGSIFLSKEIMYIFGASEYVAAVPVLNVFIFYIFIFGTLKVFGSQILFALNKERVFIVLLVFFSLLNMAIKFFFKDNLSAYNVILITVSLLSLLSCVLYFYIIFVEKININIFNKNIFIYIVGSLPMFALNYIHTYISNVYVFTLVAVFYSSLCYVFILSILKDDISQGLINKLASRFR</sequence>
<dbReference type="RefSeq" id="WP_045043309.1">
    <property type="nucleotide sequence ID" value="NZ_JZTC01000018.1"/>
</dbReference>
<comment type="subcellular location">
    <subcellularLocation>
        <location evidence="1">Cell membrane</location>
        <topology evidence="1">Multi-pass membrane protein</topology>
    </subcellularLocation>
</comment>
<evidence type="ECO:0000256" key="3">
    <source>
        <dbReference type="ARBA" id="ARBA00022692"/>
    </source>
</evidence>
<feature type="transmembrane region" description="Helical" evidence="6">
    <location>
        <begin position="43"/>
        <end position="61"/>
    </location>
</feature>
<evidence type="ECO:0000313" key="8">
    <source>
        <dbReference type="Proteomes" id="UP000240728"/>
    </source>
</evidence>
<name>A0AAX0YV11_9GAMM</name>
<feature type="transmembrane region" description="Helical" evidence="6">
    <location>
        <begin position="445"/>
        <end position="467"/>
    </location>
</feature>
<feature type="transmembrane region" description="Helical" evidence="6">
    <location>
        <begin position="422"/>
        <end position="439"/>
    </location>
</feature>
<feature type="transmembrane region" description="Helical" evidence="6">
    <location>
        <begin position="324"/>
        <end position="348"/>
    </location>
</feature>
<comment type="caution">
    <text evidence="7">The sequence shown here is derived from an EMBL/GenBank/DDBJ whole genome shotgun (WGS) entry which is preliminary data.</text>
</comment>
<evidence type="ECO:0008006" key="9">
    <source>
        <dbReference type="Google" id="ProtNLM"/>
    </source>
</evidence>
<dbReference type="InterPro" id="IPR002797">
    <property type="entry name" value="Polysacc_synth"/>
</dbReference>
<keyword evidence="4 6" id="KW-1133">Transmembrane helix</keyword>
<accession>A0AAX0YV11</accession>
<dbReference type="PANTHER" id="PTHR30250">
    <property type="entry name" value="PST FAMILY PREDICTED COLANIC ACID TRANSPORTER"/>
    <property type="match status" value="1"/>
</dbReference>
<evidence type="ECO:0000256" key="5">
    <source>
        <dbReference type="ARBA" id="ARBA00023136"/>
    </source>
</evidence>
<organism evidence="7 8">
    <name type="scientific">Photobacterium kishitanii</name>
    <dbReference type="NCBI Taxonomy" id="318456"/>
    <lineage>
        <taxon>Bacteria</taxon>
        <taxon>Pseudomonadati</taxon>
        <taxon>Pseudomonadota</taxon>
        <taxon>Gammaproteobacteria</taxon>
        <taxon>Vibrionales</taxon>
        <taxon>Vibrionaceae</taxon>
        <taxon>Photobacterium</taxon>
    </lineage>
</organism>
<keyword evidence="2" id="KW-1003">Cell membrane</keyword>
<dbReference type="Proteomes" id="UP000240728">
    <property type="component" value="Unassembled WGS sequence"/>
</dbReference>
<feature type="transmembrane region" description="Helical" evidence="6">
    <location>
        <begin position="253"/>
        <end position="272"/>
    </location>
</feature>
<feature type="transmembrane region" description="Helical" evidence="6">
    <location>
        <begin position="143"/>
        <end position="163"/>
    </location>
</feature>
<reference evidence="7 8" key="1">
    <citation type="submission" date="2018-01" db="EMBL/GenBank/DDBJ databases">
        <title>Whole genome sequencing of Histamine producing bacteria.</title>
        <authorList>
            <person name="Butler K."/>
        </authorList>
    </citation>
    <scope>NUCLEOTIDE SEQUENCE [LARGE SCALE GENOMIC DNA]</scope>
    <source>
        <strain evidence="7 8">A1-4</strain>
    </source>
</reference>
<feature type="transmembrane region" description="Helical" evidence="6">
    <location>
        <begin position="214"/>
        <end position="233"/>
    </location>
</feature>
<keyword evidence="5 6" id="KW-0472">Membrane</keyword>
<evidence type="ECO:0000313" key="7">
    <source>
        <dbReference type="EMBL" id="PSX44968.1"/>
    </source>
</evidence>
<keyword evidence="3 6" id="KW-0812">Transmembrane</keyword>